<feature type="transmembrane region" description="Helical" evidence="1">
    <location>
        <begin position="97"/>
        <end position="118"/>
    </location>
</feature>
<feature type="transmembrane region" description="Helical" evidence="1">
    <location>
        <begin position="57"/>
        <end position="77"/>
    </location>
</feature>
<protein>
    <submittedName>
        <fullName evidence="2">Uncharacterized protein</fullName>
    </submittedName>
</protein>
<keyword evidence="1" id="KW-0812">Transmembrane</keyword>
<evidence type="ECO:0000256" key="1">
    <source>
        <dbReference type="SAM" id="Phobius"/>
    </source>
</evidence>
<keyword evidence="1" id="KW-0472">Membrane</keyword>
<evidence type="ECO:0000313" key="2">
    <source>
        <dbReference type="EMBL" id="ATA92034.1"/>
    </source>
</evidence>
<sequence length="130" mass="15631">MVLVQLKPYSLSFKLYPLFMDCKSKKTWSLQQDKRTESQRSMFQPTGKTVKKNDWRYVLSVLLILLLMSYLLTFFTQKKVAICFTQDICFNSYDNRWVYVLFVYFNVLLLVFGVYFAYRFGSYLGKKLKR</sequence>
<organism evidence="2 3">
    <name type="scientific">Capnocytophaga canimorsus</name>
    <dbReference type="NCBI Taxonomy" id="28188"/>
    <lineage>
        <taxon>Bacteria</taxon>
        <taxon>Pseudomonadati</taxon>
        <taxon>Bacteroidota</taxon>
        <taxon>Flavobacteriia</taxon>
        <taxon>Flavobacteriales</taxon>
        <taxon>Flavobacteriaceae</taxon>
        <taxon>Capnocytophaga</taxon>
    </lineage>
</organism>
<accession>A0A250G3X7</accession>
<proteinExistence type="predicted"/>
<dbReference type="Proteomes" id="UP000243136">
    <property type="component" value="Chromosome"/>
</dbReference>
<name>A0A250G3X7_9FLAO</name>
<reference evidence="3" key="1">
    <citation type="submission" date="2017-06" db="EMBL/GenBank/DDBJ databases">
        <title>Capnocytophaga spp. assemblies.</title>
        <authorList>
            <person name="Gulvik C.A."/>
        </authorList>
    </citation>
    <scope>NUCLEOTIDE SEQUENCE [LARGE SCALE GENOMIC DNA]</scope>
    <source>
        <strain evidence="3">H5594</strain>
    </source>
</reference>
<keyword evidence="1" id="KW-1133">Transmembrane helix</keyword>
<dbReference type="EMBL" id="CP022388">
    <property type="protein sequence ID" value="ATA92034.1"/>
    <property type="molecule type" value="Genomic_DNA"/>
</dbReference>
<evidence type="ECO:0000313" key="3">
    <source>
        <dbReference type="Proteomes" id="UP000243136"/>
    </source>
</evidence>
<gene>
    <name evidence="2" type="ORF">CGC56_07595</name>
</gene>
<dbReference type="AlphaFoldDB" id="A0A250G3X7"/>